<organism evidence="1">
    <name type="scientific">Oryza glumipatula</name>
    <dbReference type="NCBI Taxonomy" id="40148"/>
    <lineage>
        <taxon>Eukaryota</taxon>
        <taxon>Viridiplantae</taxon>
        <taxon>Streptophyta</taxon>
        <taxon>Embryophyta</taxon>
        <taxon>Tracheophyta</taxon>
        <taxon>Spermatophyta</taxon>
        <taxon>Magnoliopsida</taxon>
        <taxon>Liliopsida</taxon>
        <taxon>Poales</taxon>
        <taxon>Poaceae</taxon>
        <taxon>BOP clade</taxon>
        <taxon>Oryzoideae</taxon>
        <taxon>Oryzeae</taxon>
        <taxon>Oryzinae</taxon>
        <taxon>Oryza</taxon>
    </lineage>
</organism>
<proteinExistence type="predicted"/>
<dbReference type="HOGENOM" id="CLU_2007509_0_0_1"/>
<reference evidence="1" key="2">
    <citation type="submission" date="2018-05" db="EMBL/GenBank/DDBJ databases">
        <title>OgluRS3 (Oryza glumaepatula Reference Sequence Version 3).</title>
        <authorList>
            <person name="Zhang J."/>
            <person name="Kudrna D."/>
            <person name="Lee S."/>
            <person name="Talag J."/>
            <person name="Welchert J."/>
            <person name="Wing R.A."/>
        </authorList>
    </citation>
    <scope>NUCLEOTIDE SEQUENCE [LARGE SCALE GENOMIC DNA]</scope>
</reference>
<name>A0A0E0B6T4_9ORYZ</name>
<dbReference type="Proteomes" id="UP000026961">
    <property type="component" value="Chromosome 9"/>
</dbReference>
<dbReference type="Gramene" id="OGLUM09G20820.1">
    <property type="protein sequence ID" value="OGLUM09G20820.1"/>
    <property type="gene ID" value="OGLUM09G20820"/>
</dbReference>
<keyword evidence="2" id="KW-1185">Reference proteome</keyword>
<accession>A0A0E0B6T4</accession>
<evidence type="ECO:0000313" key="1">
    <source>
        <dbReference type="EnsemblPlants" id="OGLUM09G20820.1"/>
    </source>
</evidence>
<protein>
    <submittedName>
        <fullName evidence="1">Uncharacterized protein</fullName>
    </submittedName>
</protein>
<evidence type="ECO:0000313" key="2">
    <source>
        <dbReference type="Proteomes" id="UP000026961"/>
    </source>
</evidence>
<dbReference type="EnsemblPlants" id="OGLUM09G20820.1">
    <property type="protein sequence ID" value="OGLUM09G20820.1"/>
    <property type="gene ID" value="OGLUM09G20820"/>
</dbReference>
<dbReference type="AlphaFoldDB" id="A0A0E0B6T4"/>
<reference evidence="1" key="1">
    <citation type="submission" date="2015-04" db="UniProtKB">
        <authorList>
            <consortium name="EnsemblPlants"/>
        </authorList>
    </citation>
    <scope>IDENTIFICATION</scope>
</reference>
<sequence>MQCNASVTDENAASCSVVPWAERLRHDATIAFFVRVRKAIVVTLHSPPTCELNSRRRRTLWRLAPEAGDLFLLRSPPAASLPSPPAAFLPWKHLISMGLEIWKMEVELILMHIDMVTHIVTLLR</sequence>